<keyword evidence="5 7" id="KW-1133">Transmembrane helix</keyword>
<feature type="transmembrane region" description="Helical" evidence="7">
    <location>
        <begin position="114"/>
        <end position="138"/>
    </location>
</feature>
<dbReference type="InterPro" id="IPR035906">
    <property type="entry name" value="MetI-like_sf"/>
</dbReference>
<gene>
    <name evidence="9" type="ORF">ADN00_09450</name>
</gene>
<comment type="subcellular location">
    <subcellularLocation>
        <location evidence="1 7">Cell membrane</location>
        <topology evidence="1 7">Multi-pass membrane protein</topology>
    </subcellularLocation>
</comment>
<reference evidence="9 10" key="1">
    <citation type="submission" date="2015-07" db="EMBL/GenBank/DDBJ databases">
        <title>Genome sequence of Ornatilinea apprima DSM 23815.</title>
        <authorList>
            <person name="Hemp J."/>
            <person name="Ward L.M."/>
            <person name="Pace L.A."/>
            <person name="Fischer W.W."/>
        </authorList>
    </citation>
    <scope>NUCLEOTIDE SEQUENCE [LARGE SCALE GENOMIC DNA]</scope>
    <source>
        <strain evidence="9 10">P3M-1</strain>
    </source>
</reference>
<organism evidence="9 10">
    <name type="scientific">Ornatilinea apprima</name>
    <dbReference type="NCBI Taxonomy" id="1134406"/>
    <lineage>
        <taxon>Bacteria</taxon>
        <taxon>Bacillati</taxon>
        <taxon>Chloroflexota</taxon>
        <taxon>Anaerolineae</taxon>
        <taxon>Anaerolineales</taxon>
        <taxon>Anaerolineaceae</taxon>
        <taxon>Ornatilinea</taxon>
    </lineage>
</organism>
<feature type="transmembrane region" description="Helical" evidence="7">
    <location>
        <begin position="85"/>
        <end position="107"/>
    </location>
</feature>
<evidence type="ECO:0000313" key="10">
    <source>
        <dbReference type="Proteomes" id="UP000050417"/>
    </source>
</evidence>
<proteinExistence type="inferred from homology"/>
<dbReference type="Pfam" id="PF00528">
    <property type="entry name" value="BPD_transp_1"/>
    <property type="match status" value="1"/>
</dbReference>
<comment type="similarity">
    <text evidence="7">Belongs to the binding-protein-dependent transport system permease family.</text>
</comment>
<dbReference type="GO" id="GO:0055085">
    <property type="term" value="P:transmembrane transport"/>
    <property type="evidence" value="ECO:0007669"/>
    <property type="project" value="InterPro"/>
</dbReference>
<feature type="transmembrane region" description="Helical" evidence="7">
    <location>
        <begin position="150"/>
        <end position="168"/>
    </location>
</feature>
<dbReference type="Gene3D" id="1.10.3720.10">
    <property type="entry name" value="MetI-like"/>
    <property type="match status" value="1"/>
</dbReference>
<dbReference type="AlphaFoldDB" id="A0A0P6X5W9"/>
<evidence type="ECO:0000256" key="2">
    <source>
        <dbReference type="ARBA" id="ARBA00022448"/>
    </source>
</evidence>
<feature type="domain" description="ABC transmembrane type-1" evidence="8">
    <location>
        <begin position="79"/>
        <end position="269"/>
    </location>
</feature>
<evidence type="ECO:0000256" key="3">
    <source>
        <dbReference type="ARBA" id="ARBA00022475"/>
    </source>
</evidence>
<evidence type="ECO:0000256" key="5">
    <source>
        <dbReference type="ARBA" id="ARBA00022989"/>
    </source>
</evidence>
<evidence type="ECO:0000259" key="8">
    <source>
        <dbReference type="PROSITE" id="PS50928"/>
    </source>
</evidence>
<dbReference type="RefSeq" id="WP_075062743.1">
    <property type="nucleotide sequence ID" value="NZ_LGCL01000023.1"/>
</dbReference>
<dbReference type="PANTHER" id="PTHR43744">
    <property type="entry name" value="ABC TRANSPORTER PERMEASE PROTEIN MG189-RELATED-RELATED"/>
    <property type="match status" value="1"/>
</dbReference>
<keyword evidence="3" id="KW-1003">Cell membrane</keyword>
<dbReference type="STRING" id="1134406.ADN00_09450"/>
<name>A0A0P6X5W9_9CHLR</name>
<protein>
    <submittedName>
        <fullName evidence="9">Sugar ABC transporter permease</fullName>
    </submittedName>
</protein>
<evidence type="ECO:0000313" key="9">
    <source>
        <dbReference type="EMBL" id="KPL77335.1"/>
    </source>
</evidence>
<dbReference type="PROSITE" id="PS50928">
    <property type="entry name" value="ABC_TM1"/>
    <property type="match status" value="1"/>
</dbReference>
<accession>A0A0P6X5W9</accession>
<dbReference type="OrthoDB" id="9771544at2"/>
<sequence>MNLFRYLRKHFNIGEMLKWILAVNFMVMALFPIWWMFNIVFSEPGIPIAINPRLYPSSFTAGIENIKQVLSEANVLAAYAHSLEYSFLTMLGSLLLTSMAAFEFALFDFPGKKILFGIVLVALMIPTAVTLVPTYLLVANFGWVNKMQGLVVPGLASAFGLFMLTQFFKDIPRELMDAALIDGDNHFGVYWHIVLPLSRNALATMAILTFMTTWGNYVWPMVIAKNNDIITVSQMINWYNDPNSFMTVNLMMTAFFLAALLPIVVYVIFQRQIIQGISITGLKG</sequence>
<evidence type="ECO:0000256" key="7">
    <source>
        <dbReference type="RuleBase" id="RU363032"/>
    </source>
</evidence>
<feature type="transmembrane region" description="Helical" evidence="7">
    <location>
        <begin position="189"/>
        <end position="211"/>
    </location>
</feature>
<feature type="transmembrane region" description="Helical" evidence="7">
    <location>
        <begin position="245"/>
        <end position="269"/>
    </location>
</feature>
<dbReference type="Proteomes" id="UP000050417">
    <property type="component" value="Unassembled WGS sequence"/>
</dbReference>
<evidence type="ECO:0000256" key="1">
    <source>
        <dbReference type="ARBA" id="ARBA00004651"/>
    </source>
</evidence>
<evidence type="ECO:0000256" key="4">
    <source>
        <dbReference type="ARBA" id="ARBA00022692"/>
    </source>
</evidence>
<dbReference type="EMBL" id="LGCL01000023">
    <property type="protein sequence ID" value="KPL77335.1"/>
    <property type="molecule type" value="Genomic_DNA"/>
</dbReference>
<dbReference type="PANTHER" id="PTHR43744:SF12">
    <property type="entry name" value="ABC TRANSPORTER PERMEASE PROTEIN MG189-RELATED"/>
    <property type="match status" value="1"/>
</dbReference>
<keyword evidence="4 7" id="KW-0812">Transmembrane</keyword>
<dbReference type="CDD" id="cd06261">
    <property type="entry name" value="TM_PBP2"/>
    <property type="match status" value="1"/>
</dbReference>
<keyword evidence="2 7" id="KW-0813">Transport</keyword>
<dbReference type="InterPro" id="IPR000515">
    <property type="entry name" value="MetI-like"/>
</dbReference>
<keyword evidence="10" id="KW-1185">Reference proteome</keyword>
<feature type="transmembrane region" description="Helical" evidence="7">
    <location>
        <begin position="20"/>
        <end position="37"/>
    </location>
</feature>
<keyword evidence="6 7" id="KW-0472">Membrane</keyword>
<dbReference type="GO" id="GO:0005886">
    <property type="term" value="C:plasma membrane"/>
    <property type="evidence" value="ECO:0007669"/>
    <property type="project" value="UniProtKB-SubCell"/>
</dbReference>
<evidence type="ECO:0000256" key="6">
    <source>
        <dbReference type="ARBA" id="ARBA00023136"/>
    </source>
</evidence>
<dbReference type="SUPFAM" id="SSF161098">
    <property type="entry name" value="MetI-like"/>
    <property type="match status" value="1"/>
</dbReference>
<comment type="caution">
    <text evidence="9">The sequence shown here is derived from an EMBL/GenBank/DDBJ whole genome shotgun (WGS) entry which is preliminary data.</text>
</comment>